<feature type="region of interest" description="Disordered" evidence="1">
    <location>
        <begin position="83"/>
        <end position="106"/>
    </location>
</feature>
<keyword evidence="3" id="KW-1185">Reference proteome</keyword>
<dbReference type="OrthoDB" id="4640801at2"/>
<sequence>MTDREDIPDRPRISAVTNEDGTGAVTVDGSTRPIKARDAAGARKAVLAMVVEVAMEYGRPVRVAASGSDGVRMLIVAPDGSVEEGIETPAPPASAAPAAPIAPAPIAPAPAPDEIVTSVPKSAPIAPAAPAPAAPAPAAPAPAAPARAAAAPAAPAPAAPARAAAAPAAPAPARPAPAAPAPASAVPAAPAPAPRAPRPGEPTGDALTRREARLLTARDFAETAKPVTPVPATEGFRGGVNKLGFRLKPGKAEQAKRDRREAIQRAFSGTKTIAVIGEKGGVGKTTTTYLLGATLGRVRGGSVLAWDNNEFKGTLGIRSLPSPDHDHTAIDLLDHVQSVGTGELSSADLIDFVRAQGENKFDVLASQSLDGDSDVIDEEAFGLLHETLSRSYRVIIVDTGNNSKAGTWQSAVAEADVLVLTTIVKEDSARTLASMADTLVAHGHEAKLRNAVTVMSHPSPTSYPDLERRLIAHMGQLTRKVVSVPFDTALDRGDVIDFEALSDESREAWLEVTAAVAEGLR</sequence>
<dbReference type="InterPro" id="IPR050625">
    <property type="entry name" value="ParA/MinD_ATPase"/>
</dbReference>
<evidence type="ECO:0000256" key="1">
    <source>
        <dbReference type="SAM" id="MobiDB-lite"/>
    </source>
</evidence>
<dbReference type="GO" id="GO:0009898">
    <property type="term" value="C:cytoplasmic side of plasma membrane"/>
    <property type="evidence" value="ECO:0007669"/>
    <property type="project" value="TreeGrafter"/>
</dbReference>
<feature type="region of interest" description="Disordered" evidence="1">
    <location>
        <begin position="1"/>
        <end position="29"/>
    </location>
</feature>
<dbReference type="Proteomes" id="UP000298358">
    <property type="component" value="Unassembled WGS sequence"/>
</dbReference>
<feature type="compositionally biased region" description="Basic and acidic residues" evidence="1">
    <location>
        <begin position="1"/>
        <end position="12"/>
    </location>
</feature>
<reference evidence="2 3" key="1">
    <citation type="submission" date="2019-03" db="EMBL/GenBank/DDBJ databases">
        <title>Diversity of the mouse oral microbiome.</title>
        <authorList>
            <person name="Joseph S."/>
            <person name="Aduse-Opoku J."/>
            <person name="Curtis M."/>
            <person name="Wade W."/>
            <person name="Hashim A."/>
        </authorList>
    </citation>
    <scope>NUCLEOTIDE SEQUENCE [LARGE SCALE GENOMIC DNA]</scope>
    <source>
        <strain evidence="2 3">P1012</strain>
    </source>
</reference>
<comment type="caution">
    <text evidence="2">The sequence shown here is derived from an EMBL/GenBank/DDBJ whole genome shotgun (WGS) entry which is preliminary data.</text>
</comment>
<dbReference type="InterPro" id="IPR027417">
    <property type="entry name" value="P-loop_NTPase"/>
</dbReference>
<feature type="compositionally biased region" description="Pro residues" evidence="1">
    <location>
        <begin position="169"/>
        <end position="180"/>
    </location>
</feature>
<organism evidence="2 3">
    <name type="scientific">Microbacterium paludicola</name>
    <dbReference type="NCBI Taxonomy" id="300019"/>
    <lineage>
        <taxon>Bacteria</taxon>
        <taxon>Bacillati</taxon>
        <taxon>Actinomycetota</taxon>
        <taxon>Actinomycetes</taxon>
        <taxon>Micrococcales</taxon>
        <taxon>Microbacteriaceae</taxon>
        <taxon>Microbacterium</taxon>
    </lineage>
</organism>
<dbReference type="GO" id="GO:0005829">
    <property type="term" value="C:cytosol"/>
    <property type="evidence" value="ECO:0007669"/>
    <property type="project" value="TreeGrafter"/>
</dbReference>
<feature type="compositionally biased region" description="Pro residues" evidence="1">
    <location>
        <begin position="189"/>
        <end position="200"/>
    </location>
</feature>
<dbReference type="GO" id="GO:0005524">
    <property type="term" value="F:ATP binding"/>
    <property type="evidence" value="ECO:0007669"/>
    <property type="project" value="TreeGrafter"/>
</dbReference>
<dbReference type="RefSeq" id="WP_135114372.1">
    <property type="nucleotide sequence ID" value="NZ_JADGLL010000016.1"/>
</dbReference>
<dbReference type="EMBL" id="SPQB01000016">
    <property type="protein sequence ID" value="TFU32940.1"/>
    <property type="molecule type" value="Genomic_DNA"/>
</dbReference>
<name>A0A4Y9FXD2_9MICO</name>
<dbReference type="AlphaFoldDB" id="A0A4Y9FXD2"/>
<proteinExistence type="predicted"/>
<dbReference type="SUPFAM" id="SSF52540">
    <property type="entry name" value="P-loop containing nucleoside triphosphate hydrolases"/>
    <property type="match status" value="1"/>
</dbReference>
<gene>
    <name evidence="2" type="ORF">E4U02_08285</name>
</gene>
<dbReference type="GO" id="GO:0051782">
    <property type="term" value="P:negative regulation of cell division"/>
    <property type="evidence" value="ECO:0007669"/>
    <property type="project" value="TreeGrafter"/>
</dbReference>
<dbReference type="PANTHER" id="PTHR43384:SF14">
    <property type="entry name" value="ESX-1 SECRETION-ASSOCIATED PROTEIN ESPI"/>
    <property type="match status" value="1"/>
</dbReference>
<dbReference type="Gene3D" id="3.40.50.300">
    <property type="entry name" value="P-loop containing nucleotide triphosphate hydrolases"/>
    <property type="match status" value="1"/>
</dbReference>
<evidence type="ECO:0000313" key="3">
    <source>
        <dbReference type="Proteomes" id="UP000298358"/>
    </source>
</evidence>
<evidence type="ECO:0000313" key="2">
    <source>
        <dbReference type="EMBL" id="TFU32940.1"/>
    </source>
</evidence>
<accession>A0A4Y9FXD2</accession>
<feature type="compositionally biased region" description="Pro residues" evidence="1">
    <location>
        <begin position="89"/>
        <end position="106"/>
    </location>
</feature>
<protein>
    <submittedName>
        <fullName evidence="2">Chromosome partitioning protein</fullName>
    </submittedName>
</protein>
<dbReference type="GO" id="GO:0016887">
    <property type="term" value="F:ATP hydrolysis activity"/>
    <property type="evidence" value="ECO:0007669"/>
    <property type="project" value="TreeGrafter"/>
</dbReference>
<dbReference type="PANTHER" id="PTHR43384">
    <property type="entry name" value="SEPTUM SITE-DETERMINING PROTEIN MIND HOMOLOG, CHLOROPLASTIC-RELATED"/>
    <property type="match status" value="1"/>
</dbReference>
<feature type="region of interest" description="Disordered" evidence="1">
    <location>
        <begin position="165"/>
        <end position="206"/>
    </location>
</feature>